<feature type="domain" description="Citrate transporter-like" evidence="9">
    <location>
        <begin position="14"/>
        <end position="367"/>
    </location>
</feature>
<evidence type="ECO:0000256" key="4">
    <source>
        <dbReference type="ARBA" id="ARBA00022475"/>
    </source>
</evidence>
<dbReference type="InterPro" id="IPR000802">
    <property type="entry name" value="Arsenical_pump_ArsB"/>
</dbReference>
<gene>
    <name evidence="10" type="ORF">ACFSKK_09085</name>
</gene>
<feature type="transmembrane region" description="Helical" evidence="8">
    <location>
        <begin position="25"/>
        <end position="44"/>
    </location>
</feature>
<dbReference type="EMBL" id="JBHUIK010000002">
    <property type="protein sequence ID" value="MFD2213831.1"/>
    <property type="molecule type" value="Genomic_DNA"/>
</dbReference>
<organism evidence="10 11">
    <name type="scientific">Metabacillus endolithicus</name>
    <dbReference type="NCBI Taxonomy" id="1535204"/>
    <lineage>
        <taxon>Bacteria</taxon>
        <taxon>Bacillati</taxon>
        <taxon>Bacillota</taxon>
        <taxon>Bacilli</taxon>
        <taxon>Bacillales</taxon>
        <taxon>Bacillaceae</taxon>
        <taxon>Metabacillus</taxon>
    </lineage>
</organism>
<dbReference type="CDD" id="cd01116">
    <property type="entry name" value="P_permease"/>
    <property type="match status" value="1"/>
</dbReference>
<keyword evidence="6 8" id="KW-1133">Transmembrane helix</keyword>
<dbReference type="InterPro" id="IPR051475">
    <property type="entry name" value="Diverse_Ion_Transporter"/>
</dbReference>
<evidence type="ECO:0000259" key="9">
    <source>
        <dbReference type="Pfam" id="PF03600"/>
    </source>
</evidence>
<feature type="transmembrane region" description="Helical" evidence="8">
    <location>
        <begin position="132"/>
        <end position="152"/>
    </location>
</feature>
<feature type="transmembrane region" description="Helical" evidence="8">
    <location>
        <begin position="359"/>
        <end position="389"/>
    </location>
</feature>
<comment type="similarity">
    <text evidence="2">Belongs to the CitM (TC 2.A.11) transporter family.</text>
</comment>
<feature type="transmembrane region" description="Helical" evidence="8">
    <location>
        <begin position="56"/>
        <end position="81"/>
    </location>
</feature>
<protein>
    <submittedName>
        <fullName evidence="10">ArsB/NhaD family transporter</fullName>
    </submittedName>
</protein>
<keyword evidence="4" id="KW-1003">Cell membrane</keyword>
<keyword evidence="11" id="KW-1185">Reference proteome</keyword>
<evidence type="ECO:0000313" key="11">
    <source>
        <dbReference type="Proteomes" id="UP001597318"/>
    </source>
</evidence>
<feature type="transmembrane region" description="Helical" evidence="8">
    <location>
        <begin position="281"/>
        <end position="300"/>
    </location>
</feature>
<evidence type="ECO:0000313" key="10">
    <source>
        <dbReference type="EMBL" id="MFD2213831.1"/>
    </source>
</evidence>
<dbReference type="PRINTS" id="PR00758">
    <property type="entry name" value="ARSENICPUMP"/>
</dbReference>
<evidence type="ECO:0000256" key="8">
    <source>
        <dbReference type="SAM" id="Phobius"/>
    </source>
</evidence>
<accession>A0ABW5BYI2</accession>
<keyword evidence="7 8" id="KW-0472">Membrane</keyword>
<dbReference type="Pfam" id="PF03600">
    <property type="entry name" value="CitMHS"/>
    <property type="match status" value="1"/>
</dbReference>
<evidence type="ECO:0000256" key="1">
    <source>
        <dbReference type="ARBA" id="ARBA00004651"/>
    </source>
</evidence>
<reference evidence="11" key="1">
    <citation type="journal article" date="2019" name="Int. J. Syst. Evol. Microbiol.">
        <title>The Global Catalogue of Microorganisms (GCM) 10K type strain sequencing project: providing services to taxonomists for standard genome sequencing and annotation.</title>
        <authorList>
            <consortium name="The Broad Institute Genomics Platform"/>
            <consortium name="The Broad Institute Genome Sequencing Center for Infectious Disease"/>
            <person name="Wu L."/>
            <person name="Ma J."/>
        </authorList>
    </citation>
    <scope>NUCLEOTIDE SEQUENCE [LARGE SCALE GENOMIC DNA]</scope>
    <source>
        <strain evidence="11">CGMCC 1.15474</strain>
    </source>
</reference>
<evidence type="ECO:0000256" key="2">
    <source>
        <dbReference type="ARBA" id="ARBA00009843"/>
    </source>
</evidence>
<comment type="caution">
    <text evidence="10">The sequence shown here is derived from an EMBL/GenBank/DDBJ whole genome shotgun (WGS) entry which is preliminary data.</text>
</comment>
<feature type="transmembrane region" description="Helical" evidence="8">
    <location>
        <begin position="401"/>
        <end position="422"/>
    </location>
</feature>
<dbReference type="PANTHER" id="PTHR43568:SF1">
    <property type="entry name" value="P PROTEIN"/>
    <property type="match status" value="1"/>
</dbReference>
<keyword evidence="5 8" id="KW-0812">Transmembrane</keyword>
<dbReference type="PANTHER" id="PTHR43568">
    <property type="entry name" value="P PROTEIN"/>
    <property type="match status" value="1"/>
</dbReference>
<evidence type="ECO:0000256" key="3">
    <source>
        <dbReference type="ARBA" id="ARBA00022448"/>
    </source>
</evidence>
<feature type="transmembrane region" description="Helical" evidence="8">
    <location>
        <begin position="321"/>
        <end position="347"/>
    </location>
</feature>
<name>A0ABW5BYI2_9BACI</name>
<feature type="transmembrane region" description="Helical" evidence="8">
    <location>
        <begin position="228"/>
        <end position="261"/>
    </location>
</feature>
<evidence type="ECO:0000256" key="6">
    <source>
        <dbReference type="ARBA" id="ARBA00022989"/>
    </source>
</evidence>
<dbReference type="RefSeq" id="WP_247344733.1">
    <property type="nucleotide sequence ID" value="NZ_CP095550.1"/>
</dbReference>
<keyword evidence="3" id="KW-0813">Transport</keyword>
<proteinExistence type="inferred from homology"/>
<evidence type="ECO:0000256" key="7">
    <source>
        <dbReference type="ARBA" id="ARBA00023136"/>
    </source>
</evidence>
<feature type="transmembrane region" description="Helical" evidence="8">
    <location>
        <begin position="93"/>
        <end position="125"/>
    </location>
</feature>
<feature type="transmembrane region" description="Helical" evidence="8">
    <location>
        <begin position="172"/>
        <end position="196"/>
    </location>
</feature>
<comment type="subcellular location">
    <subcellularLocation>
        <location evidence="1">Cell membrane</location>
        <topology evidence="1">Multi-pass membrane protein</topology>
    </subcellularLocation>
</comment>
<dbReference type="InterPro" id="IPR004680">
    <property type="entry name" value="Cit_transptr-like_dom"/>
</dbReference>
<evidence type="ECO:0000256" key="5">
    <source>
        <dbReference type="ARBA" id="ARBA00022692"/>
    </source>
</evidence>
<sequence length="430" mass="47102">MLTTLTVIIFLITYFVIMTEKIDRALAAGLGGVAMLIVGIYDINKAFLTYIDWNTISLLFAMMLIVIITSQTGVFEFVAIIMAKVVKGRPIPLLIVISTLTAIGSAFLANVTMVLLLVPIILTIVRMLDIPAIPYLITIIIASNIGGTATLIGDPPNIMIGQAVEHLTFNAFITHLSPIVLIIYGVVLIYLIAIYWPKLQVDTIDQKKLASIKASNYLKLTPALPKSIFVLLMTIAGFVLNPILHIDLTSVALAGALLLLLLTHDEYKPDEVFKQVEWGTLFFFVGLFMLIGGLEEVGVIDELARGMVFYTEGDLPKTSMLILWMTGILSGFVDNIPFVAAMIPMIIEFKDYGMTNLDPLWWSLALGACLGGNGTLLGASSNLVVAGLAAKEKEHINFIEFLKVGFPIVIISLGISSVYVYFRYLLNFTM</sequence>
<dbReference type="Proteomes" id="UP001597318">
    <property type="component" value="Unassembled WGS sequence"/>
</dbReference>